<evidence type="ECO:0000256" key="9">
    <source>
        <dbReference type="ARBA" id="ARBA00022833"/>
    </source>
</evidence>
<dbReference type="InterPro" id="IPR036388">
    <property type="entry name" value="WH-like_DNA-bd_sf"/>
</dbReference>
<dbReference type="Gene3D" id="1.10.150.80">
    <property type="entry name" value="HRDC domain"/>
    <property type="match status" value="1"/>
</dbReference>
<dbReference type="InterPro" id="IPR010997">
    <property type="entry name" value="HRDC-like_sf"/>
</dbReference>
<keyword evidence="4" id="KW-0479">Metal-binding</keyword>
<gene>
    <name evidence="20" type="ORF">JOC73_001495</name>
</gene>
<dbReference type="Pfam" id="PF00570">
    <property type="entry name" value="HRDC"/>
    <property type="match status" value="1"/>
</dbReference>
<keyword evidence="11" id="KW-0238">DNA-binding</keyword>
<dbReference type="SUPFAM" id="SSF47819">
    <property type="entry name" value="HRDC-like"/>
    <property type="match status" value="1"/>
</dbReference>
<dbReference type="InterPro" id="IPR002121">
    <property type="entry name" value="HRDC_dom"/>
</dbReference>
<dbReference type="SMART" id="SM00956">
    <property type="entry name" value="RQC"/>
    <property type="match status" value="1"/>
</dbReference>
<dbReference type="InterPro" id="IPR018982">
    <property type="entry name" value="RQC_domain"/>
</dbReference>
<evidence type="ECO:0000256" key="13">
    <source>
        <dbReference type="ARBA" id="ARBA00023204"/>
    </source>
</evidence>
<keyword evidence="12" id="KW-0233">DNA recombination</keyword>
<dbReference type="PROSITE" id="PS51194">
    <property type="entry name" value="HELICASE_CTER"/>
    <property type="match status" value="1"/>
</dbReference>
<dbReference type="InterPro" id="IPR011545">
    <property type="entry name" value="DEAD/DEAH_box_helicase_dom"/>
</dbReference>
<comment type="similarity">
    <text evidence="3">Belongs to the helicase family. RecQ subfamily.</text>
</comment>
<evidence type="ECO:0000256" key="10">
    <source>
        <dbReference type="ARBA" id="ARBA00022840"/>
    </source>
</evidence>
<dbReference type="GO" id="GO:0003678">
    <property type="term" value="F:DNA helicase activity"/>
    <property type="evidence" value="ECO:0007669"/>
    <property type="project" value="UniProtKB-EC"/>
</dbReference>
<dbReference type="Gene3D" id="1.10.10.10">
    <property type="entry name" value="Winged helix-like DNA-binding domain superfamily/Winged helix DNA-binding domain"/>
    <property type="match status" value="1"/>
</dbReference>
<evidence type="ECO:0000256" key="1">
    <source>
        <dbReference type="ARBA" id="ARBA00001946"/>
    </source>
</evidence>
<evidence type="ECO:0000259" key="18">
    <source>
        <dbReference type="PROSITE" id="PS51192"/>
    </source>
</evidence>
<organism evidence="20 21">
    <name type="scientific">Alkaliphilus hydrothermalis</name>
    <dbReference type="NCBI Taxonomy" id="1482730"/>
    <lineage>
        <taxon>Bacteria</taxon>
        <taxon>Bacillati</taxon>
        <taxon>Bacillota</taxon>
        <taxon>Clostridia</taxon>
        <taxon>Peptostreptococcales</taxon>
        <taxon>Natronincolaceae</taxon>
        <taxon>Alkaliphilus</taxon>
    </lineage>
</organism>
<protein>
    <recommendedName>
        <fullName evidence="16">DNA helicase RecQ</fullName>
        <ecNumber evidence="16">5.6.2.4</ecNumber>
    </recommendedName>
</protein>
<dbReference type="GO" id="GO:0016787">
    <property type="term" value="F:hydrolase activity"/>
    <property type="evidence" value="ECO:0007669"/>
    <property type="project" value="UniProtKB-KW"/>
</dbReference>
<evidence type="ECO:0000256" key="6">
    <source>
        <dbReference type="ARBA" id="ARBA00022763"/>
    </source>
</evidence>
<dbReference type="EC" id="5.6.2.4" evidence="16"/>
<dbReference type="NCBIfam" id="TIGR00614">
    <property type="entry name" value="recQ_fam"/>
    <property type="match status" value="1"/>
</dbReference>
<reference evidence="20 21" key="1">
    <citation type="submission" date="2021-01" db="EMBL/GenBank/DDBJ databases">
        <title>Genomic Encyclopedia of Type Strains, Phase IV (KMG-IV): sequencing the most valuable type-strain genomes for metagenomic binning, comparative biology and taxonomic classification.</title>
        <authorList>
            <person name="Goeker M."/>
        </authorList>
    </citation>
    <scope>NUCLEOTIDE SEQUENCE [LARGE SCALE GENOMIC DNA]</scope>
    <source>
        <strain evidence="20 21">DSM 25890</strain>
    </source>
</reference>
<dbReference type="Gene3D" id="3.40.50.300">
    <property type="entry name" value="P-loop containing nucleotide triphosphate hydrolases"/>
    <property type="match status" value="2"/>
</dbReference>
<evidence type="ECO:0000256" key="15">
    <source>
        <dbReference type="ARBA" id="ARBA00034617"/>
    </source>
</evidence>
<dbReference type="SMART" id="SM00341">
    <property type="entry name" value="HRDC"/>
    <property type="match status" value="1"/>
</dbReference>
<dbReference type="Pfam" id="PF09382">
    <property type="entry name" value="RQC"/>
    <property type="match status" value="1"/>
</dbReference>
<dbReference type="InterPro" id="IPR044876">
    <property type="entry name" value="HRDC_dom_sf"/>
</dbReference>
<evidence type="ECO:0000256" key="11">
    <source>
        <dbReference type="ARBA" id="ARBA00023125"/>
    </source>
</evidence>
<proteinExistence type="inferred from homology"/>
<dbReference type="PANTHER" id="PTHR13710:SF105">
    <property type="entry name" value="ATP-DEPENDENT DNA HELICASE Q1"/>
    <property type="match status" value="1"/>
</dbReference>
<dbReference type="InterPro" id="IPR004589">
    <property type="entry name" value="DNA_helicase_ATP-dep_RecQ"/>
</dbReference>
<evidence type="ECO:0000259" key="17">
    <source>
        <dbReference type="PROSITE" id="PS50967"/>
    </source>
</evidence>
<evidence type="ECO:0000256" key="3">
    <source>
        <dbReference type="ARBA" id="ARBA00005446"/>
    </source>
</evidence>
<dbReference type="InterPro" id="IPR032284">
    <property type="entry name" value="RecQ_Zn-bd"/>
</dbReference>
<feature type="domain" description="Helicase ATP-binding" evidence="18">
    <location>
        <begin position="24"/>
        <end position="193"/>
    </location>
</feature>
<dbReference type="PANTHER" id="PTHR13710">
    <property type="entry name" value="DNA HELICASE RECQ FAMILY MEMBER"/>
    <property type="match status" value="1"/>
</dbReference>
<dbReference type="SUPFAM" id="SSF52540">
    <property type="entry name" value="P-loop containing nucleoside triphosphate hydrolases"/>
    <property type="match status" value="1"/>
</dbReference>
<evidence type="ECO:0000313" key="21">
    <source>
        <dbReference type="Proteomes" id="UP001314796"/>
    </source>
</evidence>
<dbReference type="InterPro" id="IPR027417">
    <property type="entry name" value="P-loop_NTPase"/>
</dbReference>
<keyword evidence="14" id="KW-0413">Isomerase</keyword>
<dbReference type="Pfam" id="PF00270">
    <property type="entry name" value="DEAD"/>
    <property type="match status" value="1"/>
</dbReference>
<keyword evidence="13" id="KW-0234">DNA repair</keyword>
<evidence type="ECO:0000256" key="2">
    <source>
        <dbReference type="ARBA" id="ARBA00001947"/>
    </source>
</evidence>
<evidence type="ECO:0000256" key="7">
    <source>
        <dbReference type="ARBA" id="ARBA00022801"/>
    </source>
</evidence>
<keyword evidence="21" id="KW-1185">Reference proteome</keyword>
<dbReference type="SMART" id="SM00487">
    <property type="entry name" value="DEXDc"/>
    <property type="match status" value="1"/>
</dbReference>
<dbReference type="PROSITE" id="PS51192">
    <property type="entry name" value="HELICASE_ATP_BIND_1"/>
    <property type="match status" value="1"/>
</dbReference>
<dbReference type="RefSeq" id="WP_204401625.1">
    <property type="nucleotide sequence ID" value="NZ_JAFBEE010000008.1"/>
</dbReference>
<dbReference type="SUPFAM" id="SSF46785">
    <property type="entry name" value="Winged helix' DNA-binding domain"/>
    <property type="match status" value="1"/>
</dbReference>
<keyword evidence="7 20" id="KW-0378">Hydrolase</keyword>
<keyword evidence="10" id="KW-0067">ATP-binding</keyword>
<sequence>MDIYKDLKRYFGYDDFKKGQKELITGIIEGKDVLGIMPTGGGKSICFQLPAMMLEGITIVISPLIALMKDQVDALNEMGLNATFINSSLTDEEMIQREEFIRNGEYKIIYVAPERLNTYNFKDLVQQLAISLVAIDEAHCISQWGHDFRPSYVEIPKFIKGLKTRPTVAAFTATATKEVVEEIKKLIQLQNPITTITGFDRPNLFYKVVKAGNKFNHLVDYLNNNHQQEVGIIYCSTRKTVEALVKKLKEKGIDTVGYHGGMSAEERQENQEAFIFNQTRIIVATNAFGMGIDKPDVRFVIHYNMPKNMEAYYQEAGRAGRDGEESICILMYSPSDVIKQKTIIQNEMLSPERELLFYKNLQYLIDYCHTNDCLRGRILTYFEEDVPEVNCGKCSNCIGDAEMVDITLEAQKILSCIFRAKERYGVAVITQVLKGSKNKKILELGLDRISTYGIMKDYHVDVIREIAMTLVSKGYIYITADKFPVLKLTNQCRGILKGEEKVYHKKSLVESKREKETKSKKSPKDSLEDFDQALFDELKELRSQLSKEKKLAPFLIFHDSTLKEIAATSPQNQAELLEVSGVGQKKFENYGEVFLTVIQNYCLKEK</sequence>
<comment type="caution">
    <text evidence="20">The sequence shown here is derived from an EMBL/GenBank/DDBJ whole genome shotgun (WGS) entry which is preliminary data.</text>
</comment>
<dbReference type="Proteomes" id="UP001314796">
    <property type="component" value="Unassembled WGS sequence"/>
</dbReference>
<dbReference type="CDD" id="cd18794">
    <property type="entry name" value="SF2_C_RecQ"/>
    <property type="match status" value="1"/>
</dbReference>
<evidence type="ECO:0000256" key="4">
    <source>
        <dbReference type="ARBA" id="ARBA00022723"/>
    </source>
</evidence>
<comment type="catalytic activity">
    <reaction evidence="15">
        <text>Couples ATP hydrolysis with the unwinding of duplex DNA by translocating in the 3'-5' direction.</text>
        <dbReference type="EC" id="5.6.2.4"/>
    </reaction>
</comment>
<evidence type="ECO:0000256" key="16">
    <source>
        <dbReference type="NCBIfam" id="TIGR01389"/>
    </source>
</evidence>
<feature type="domain" description="Helicase C-terminal" evidence="19">
    <location>
        <begin position="214"/>
        <end position="365"/>
    </location>
</feature>
<evidence type="ECO:0000256" key="14">
    <source>
        <dbReference type="ARBA" id="ARBA00023235"/>
    </source>
</evidence>
<comment type="cofactor">
    <cofactor evidence="2">
        <name>Zn(2+)</name>
        <dbReference type="ChEBI" id="CHEBI:29105"/>
    </cofactor>
</comment>
<evidence type="ECO:0000256" key="12">
    <source>
        <dbReference type="ARBA" id="ARBA00023172"/>
    </source>
</evidence>
<feature type="domain" description="HRDC" evidence="17">
    <location>
        <begin position="528"/>
        <end position="606"/>
    </location>
</feature>
<dbReference type="Pfam" id="PF00271">
    <property type="entry name" value="Helicase_C"/>
    <property type="match status" value="1"/>
</dbReference>
<dbReference type="InterPro" id="IPR001650">
    <property type="entry name" value="Helicase_C-like"/>
</dbReference>
<dbReference type="NCBIfam" id="TIGR01389">
    <property type="entry name" value="recQ"/>
    <property type="match status" value="1"/>
</dbReference>
<evidence type="ECO:0000313" key="20">
    <source>
        <dbReference type="EMBL" id="MBM7614933.1"/>
    </source>
</evidence>
<comment type="cofactor">
    <cofactor evidence="1">
        <name>Mg(2+)</name>
        <dbReference type="ChEBI" id="CHEBI:18420"/>
    </cofactor>
</comment>
<dbReference type="InterPro" id="IPR006293">
    <property type="entry name" value="DNA_helicase_ATP-dep_RecQ_bac"/>
</dbReference>
<name>A0ABS2NPP8_9FIRM</name>
<dbReference type="CDD" id="cd17920">
    <property type="entry name" value="DEXHc_RecQ"/>
    <property type="match status" value="1"/>
</dbReference>
<keyword evidence="6" id="KW-0227">DNA damage</keyword>
<keyword evidence="8 20" id="KW-0347">Helicase</keyword>
<dbReference type="Pfam" id="PF16124">
    <property type="entry name" value="RecQ_Zn_bind"/>
    <property type="match status" value="1"/>
</dbReference>
<dbReference type="SMART" id="SM00490">
    <property type="entry name" value="HELICc"/>
    <property type="match status" value="1"/>
</dbReference>
<evidence type="ECO:0000259" key="19">
    <source>
        <dbReference type="PROSITE" id="PS51194"/>
    </source>
</evidence>
<dbReference type="InterPro" id="IPR036390">
    <property type="entry name" value="WH_DNA-bd_sf"/>
</dbReference>
<keyword evidence="9" id="KW-0862">Zinc</keyword>
<keyword evidence="5" id="KW-0547">Nucleotide-binding</keyword>
<accession>A0ABS2NPP8</accession>
<dbReference type="InterPro" id="IPR014001">
    <property type="entry name" value="Helicase_ATP-bd"/>
</dbReference>
<evidence type="ECO:0000256" key="5">
    <source>
        <dbReference type="ARBA" id="ARBA00022741"/>
    </source>
</evidence>
<dbReference type="PROSITE" id="PS50967">
    <property type="entry name" value="HRDC"/>
    <property type="match status" value="1"/>
</dbReference>
<dbReference type="EMBL" id="JAFBEE010000008">
    <property type="protein sequence ID" value="MBM7614933.1"/>
    <property type="molecule type" value="Genomic_DNA"/>
</dbReference>
<evidence type="ECO:0000256" key="8">
    <source>
        <dbReference type="ARBA" id="ARBA00022806"/>
    </source>
</evidence>